<dbReference type="PATRIC" id="fig|98804.3.peg.325"/>
<evidence type="ECO:0000259" key="7">
    <source>
        <dbReference type="Pfam" id="PF00347"/>
    </source>
</evidence>
<proteinExistence type="inferred from homology"/>
<dbReference type="InterPro" id="IPR019906">
    <property type="entry name" value="Ribosomal_uL6_bac-type"/>
</dbReference>
<dbReference type="InterPro" id="IPR036789">
    <property type="entry name" value="Ribosomal_uL6-like_a/b-dom_sf"/>
</dbReference>
<reference evidence="9" key="1">
    <citation type="submission" date="2015-10" db="EMBL/GenBank/DDBJ databases">
        <authorList>
            <person name="Manzano-Marin A."/>
            <person name="Manzano-Marin A."/>
        </authorList>
    </citation>
    <scope>NUCLEOTIDE SEQUENCE [LARGE SCALE GENOMIC DNA]</scope>
    <source>
        <strain evidence="9">BTs</strain>
    </source>
</reference>
<keyword evidence="6" id="KW-0699">rRNA-binding</keyword>
<gene>
    <name evidence="8" type="primary">rplF</name>
    <name evidence="8" type="ORF">BTSPAZIEG_0347</name>
</gene>
<dbReference type="GO" id="GO:0002181">
    <property type="term" value="P:cytoplasmic translation"/>
    <property type="evidence" value="ECO:0007669"/>
    <property type="project" value="TreeGrafter"/>
</dbReference>
<dbReference type="PANTHER" id="PTHR11655:SF14">
    <property type="entry name" value="LARGE RIBOSOMAL SUBUNIT PROTEIN UL6M"/>
    <property type="match status" value="1"/>
</dbReference>
<keyword evidence="2 5" id="KW-0687">Ribonucleoprotein</keyword>
<dbReference type="InterPro" id="IPR000702">
    <property type="entry name" value="Ribosomal_uL6-like"/>
</dbReference>
<dbReference type="SUPFAM" id="SSF56053">
    <property type="entry name" value="Ribosomal protein L6"/>
    <property type="match status" value="2"/>
</dbReference>
<dbReference type="AlphaFoldDB" id="A0A160SZC0"/>
<dbReference type="NCBIfam" id="TIGR03654">
    <property type="entry name" value="L6_bact"/>
    <property type="match status" value="1"/>
</dbReference>
<organism evidence="8 9">
    <name type="scientific">Buchnera aphidicola subsp. Tuberolachnus salignus</name>
    <dbReference type="NCBI Taxonomy" id="98804"/>
    <lineage>
        <taxon>Bacteria</taxon>
        <taxon>Pseudomonadati</taxon>
        <taxon>Pseudomonadota</taxon>
        <taxon>Gammaproteobacteria</taxon>
        <taxon>Enterobacterales</taxon>
        <taxon>Erwiniaceae</taxon>
        <taxon>Buchnera</taxon>
    </lineage>
</organism>
<dbReference type="PANTHER" id="PTHR11655">
    <property type="entry name" value="60S/50S RIBOSOMAL PROTEIN L6/L9"/>
    <property type="match status" value="1"/>
</dbReference>
<dbReference type="GO" id="GO:0022625">
    <property type="term" value="C:cytosolic large ribosomal subunit"/>
    <property type="evidence" value="ECO:0007669"/>
    <property type="project" value="UniProtKB-UniRule"/>
</dbReference>
<dbReference type="STRING" id="98804.BTSPAZIEG_0347"/>
<feature type="domain" description="Large ribosomal subunit protein uL6 alpha-beta" evidence="7">
    <location>
        <begin position="11"/>
        <end position="83"/>
    </location>
</feature>
<keyword evidence="1 5" id="KW-0689">Ribosomal protein</keyword>
<dbReference type="Pfam" id="PF00347">
    <property type="entry name" value="Ribosomal_L6"/>
    <property type="match status" value="2"/>
</dbReference>
<dbReference type="PRINTS" id="PR00059">
    <property type="entry name" value="RIBOSOMALL6"/>
</dbReference>
<comment type="function">
    <text evidence="6">This protein binds to the 23S rRNA, and is important in its secondary structure. It is located near the subunit interface in the base of the L7/L12 stalk, and near the tRNA binding site of the peptidyltransferase center.</text>
</comment>
<evidence type="ECO:0000256" key="5">
    <source>
        <dbReference type="RuleBase" id="RU003869"/>
    </source>
</evidence>
<evidence type="ECO:0000256" key="2">
    <source>
        <dbReference type="ARBA" id="ARBA00023274"/>
    </source>
</evidence>
<dbReference type="Gene3D" id="3.90.930.12">
    <property type="entry name" value="Ribosomal protein L6, alpha-beta domain"/>
    <property type="match status" value="2"/>
</dbReference>
<comment type="similarity">
    <text evidence="5">Belongs to the universal ribosomal protein uL6 family.</text>
</comment>
<dbReference type="Proteomes" id="UP000243633">
    <property type="component" value="Chromosome 1"/>
</dbReference>
<dbReference type="PIRSF" id="PIRSF002162">
    <property type="entry name" value="Ribosomal_L6"/>
    <property type="match status" value="1"/>
</dbReference>
<dbReference type="InterPro" id="IPR020040">
    <property type="entry name" value="Ribosomal_uL6_a/b-dom"/>
</dbReference>
<dbReference type="InterPro" id="IPR002358">
    <property type="entry name" value="Ribosomal_uL6_CS"/>
</dbReference>
<dbReference type="GO" id="GO:0019843">
    <property type="term" value="F:rRNA binding"/>
    <property type="evidence" value="ECO:0007669"/>
    <property type="project" value="UniProtKB-UniRule"/>
</dbReference>
<evidence type="ECO:0000256" key="6">
    <source>
        <dbReference type="RuleBase" id="RU003870"/>
    </source>
</evidence>
<accession>A0A160SZC0</accession>
<dbReference type="RefSeq" id="WP_075472855.1">
    <property type="nucleotide sequence ID" value="NZ_CP135003.1"/>
</dbReference>
<evidence type="ECO:0000313" key="9">
    <source>
        <dbReference type="Proteomes" id="UP000243633"/>
    </source>
</evidence>
<sequence length="179" mass="20614">MSRLAKVPIEIPENIVVLIKNNKITVTGQKGTLTKKIHKNIVLTIKQKKIFFSVQEVLQKNQWMQAGTCRSLVKSMIYGIQKGFVKKLQFLGVGYRIILEKFNLLKMLLGFSHPIFYTLPKEVSAKILPNNELELISINKQLVGQVASNIRSYRIPEPYKGKGIRYFNEKIRLKEAKKK</sequence>
<evidence type="ECO:0000256" key="3">
    <source>
        <dbReference type="ARBA" id="ARBA00035454"/>
    </source>
</evidence>
<evidence type="ECO:0000256" key="4">
    <source>
        <dbReference type="NCBIfam" id="TIGR03654"/>
    </source>
</evidence>
<keyword evidence="6" id="KW-0694">RNA-binding</keyword>
<dbReference type="PROSITE" id="PS00525">
    <property type="entry name" value="RIBOSOMAL_L6_1"/>
    <property type="match status" value="1"/>
</dbReference>
<protein>
    <recommendedName>
        <fullName evidence="3 4">50S ribosomal protein L6</fullName>
    </recommendedName>
</protein>
<evidence type="ECO:0000256" key="1">
    <source>
        <dbReference type="ARBA" id="ARBA00022980"/>
    </source>
</evidence>
<dbReference type="GO" id="GO:0003735">
    <property type="term" value="F:structural constituent of ribosome"/>
    <property type="evidence" value="ECO:0007669"/>
    <property type="project" value="UniProtKB-UniRule"/>
</dbReference>
<feature type="domain" description="Large ribosomal subunit protein uL6 alpha-beta" evidence="7">
    <location>
        <begin position="92"/>
        <end position="166"/>
    </location>
</feature>
<dbReference type="EMBL" id="LN890285">
    <property type="protein sequence ID" value="CUR53306.1"/>
    <property type="molecule type" value="Genomic_DNA"/>
</dbReference>
<name>A0A160SZC0_BUCTT</name>
<evidence type="ECO:0000313" key="8">
    <source>
        <dbReference type="EMBL" id="CUR53306.1"/>
    </source>
</evidence>
<keyword evidence="9" id="KW-1185">Reference proteome</keyword>
<dbReference type="OrthoDB" id="9805007at2"/>